<dbReference type="InterPro" id="IPR029058">
    <property type="entry name" value="AB_hydrolase_fold"/>
</dbReference>
<name>A0A1H7WPP8_OLID1</name>
<dbReference type="InterPro" id="IPR053145">
    <property type="entry name" value="AB_hydrolase_Est10"/>
</dbReference>
<evidence type="ECO:0000313" key="4">
    <source>
        <dbReference type="Proteomes" id="UP000199421"/>
    </source>
</evidence>
<feature type="domain" description="Serine aminopeptidase S33" evidence="2">
    <location>
        <begin position="89"/>
        <end position="287"/>
    </location>
</feature>
<sequence>MYIKKIINNTTLIFTVLLLTFTSGSFAKDSTAVKLVEEEISIQTDNGELFGTLTLPVKSKKSALAIIIAGSGPVDRDGNLPNMKNNCLKMLAHSLADNNISSIRYDKRGIGKSKGAGLIEDSLTFNVYIEDVKSWINKFDKDKRFFEIIIIGHSEGSLIGMVAAKQHVDKFISIAGLGSPVQEILKIQLKNLPDELRAQSTVILDSLSQGLRVKQVSPMLFSIFRPSIQRYMSSWMKLDPSKEIKDLSIPALIVNGTSDMQVDSSNAEKLHNALPDSKMLIIQHMNHVMKEIDSPEKNLPSYNDPEKPLAPHLIETIVDFITSK</sequence>
<feature type="signal peptide" evidence="1">
    <location>
        <begin position="1"/>
        <end position="27"/>
    </location>
</feature>
<accession>A0A1H7WPP8</accession>
<protein>
    <recommendedName>
        <fullName evidence="2">Serine aminopeptidase S33 domain-containing protein</fullName>
    </recommendedName>
</protein>
<evidence type="ECO:0000259" key="2">
    <source>
        <dbReference type="Pfam" id="PF12146"/>
    </source>
</evidence>
<evidence type="ECO:0000256" key="1">
    <source>
        <dbReference type="SAM" id="SignalP"/>
    </source>
</evidence>
<feature type="chain" id="PRO_5011542385" description="Serine aminopeptidase S33 domain-containing protein" evidence="1">
    <location>
        <begin position="28"/>
        <end position="324"/>
    </location>
</feature>
<keyword evidence="1" id="KW-0732">Signal</keyword>
<keyword evidence="4" id="KW-1185">Reference proteome</keyword>
<dbReference type="RefSeq" id="WP_093329491.1">
    <property type="nucleotide sequence ID" value="NZ_FOAF01000009.1"/>
</dbReference>
<dbReference type="AlphaFoldDB" id="A0A1H7WPP8"/>
<dbReference type="STRING" id="407022.SAMN05661044_04604"/>
<evidence type="ECO:0000313" key="3">
    <source>
        <dbReference type="EMBL" id="SEM23490.1"/>
    </source>
</evidence>
<dbReference type="InterPro" id="IPR022742">
    <property type="entry name" value="Hydrolase_4"/>
</dbReference>
<dbReference type="PANTHER" id="PTHR43265:SF1">
    <property type="entry name" value="ESTERASE ESTD"/>
    <property type="match status" value="1"/>
</dbReference>
<dbReference type="SUPFAM" id="SSF53474">
    <property type="entry name" value="alpha/beta-Hydrolases"/>
    <property type="match status" value="1"/>
</dbReference>
<dbReference type="Pfam" id="PF12146">
    <property type="entry name" value="Hydrolase_4"/>
    <property type="match status" value="1"/>
</dbReference>
<dbReference type="Gene3D" id="3.40.50.1820">
    <property type="entry name" value="alpha/beta hydrolase"/>
    <property type="match status" value="1"/>
</dbReference>
<reference evidence="4" key="1">
    <citation type="submission" date="2016-10" db="EMBL/GenBank/DDBJ databases">
        <authorList>
            <person name="Varghese N."/>
            <person name="Submissions S."/>
        </authorList>
    </citation>
    <scope>NUCLEOTIDE SEQUENCE [LARGE SCALE GENOMIC DNA]</scope>
    <source>
        <strain evidence="4">DSM 18733</strain>
    </source>
</reference>
<dbReference type="EMBL" id="FOAF01000009">
    <property type="protein sequence ID" value="SEM23490.1"/>
    <property type="molecule type" value="Genomic_DNA"/>
</dbReference>
<proteinExistence type="predicted"/>
<organism evidence="3 4">
    <name type="scientific">Olivibacter domesticus</name>
    <name type="common">Pseudosphingobacterium domesticum</name>
    <dbReference type="NCBI Taxonomy" id="407022"/>
    <lineage>
        <taxon>Bacteria</taxon>
        <taxon>Pseudomonadati</taxon>
        <taxon>Bacteroidota</taxon>
        <taxon>Sphingobacteriia</taxon>
        <taxon>Sphingobacteriales</taxon>
        <taxon>Sphingobacteriaceae</taxon>
        <taxon>Olivibacter</taxon>
    </lineage>
</organism>
<dbReference type="GO" id="GO:0052689">
    <property type="term" value="F:carboxylic ester hydrolase activity"/>
    <property type="evidence" value="ECO:0007669"/>
    <property type="project" value="TreeGrafter"/>
</dbReference>
<gene>
    <name evidence="3" type="ORF">SAMN05661044_04604</name>
</gene>
<dbReference type="Proteomes" id="UP000199421">
    <property type="component" value="Unassembled WGS sequence"/>
</dbReference>
<dbReference type="OrthoDB" id="9809549at2"/>
<dbReference type="PANTHER" id="PTHR43265">
    <property type="entry name" value="ESTERASE ESTD"/>
    <property type="match status" value="1"/>
</dbReference>